<sequence length="83" mass="8849">GLVATSAYTFAVTWNEFVFALTLMTQTEKKTVPVGVANFLGQYTTDWGVVMAASVVATVPTVIFFLLLQRHLVAGLAAGAVKQ</sequence>
<comment type="caution">
    <text evidence="8">The sequence shown here is derived from an EMBL/GenBank/DDBJ whole genome shotgun (WGS) entry which is preliminary data.</text>
</comment>
<protein>
    <recommendedName>
        <fullName evidence="9">ABC transmembrane type-1 domain-containing protein</fullName>
    </recommendedName>
</protein>
<dbReference type="GO" id="GO:0005886">
    <property type="term" value="C:plasma membrane"/>
    <property type="evidence" value="ECO:0007669"/>
    <property type="project" value="UniProtKB-SubCell"/>
</dbReference>
<dbReference type="SUPFAM" id="SSF161098">
    <property type="entry name" value="MetI-like"/>
    <property type="match status" value="1"/>
</dbReference>
<evidence type="ECO:0000256" key="4">
    <source>
        <dbReference type="ARBA" id="ARBA00022692"/>
    </source>
</evidence>
<keyword evidence="2" id="KW-0813">Transport</keyword>
<dbReference type="Gene3D" id="1.10.3720.10">
    <property type="entry name" value="MetI-like"/>
    <property type="match status" value="1"/>
</dbReference>
<proteinExistence type="predicted"/>
<evidence type="ECO:0000256" key="1">
    <source>
        <dbReference type="ARBA" id="ARBA00004651"/>
    </source>
</evidence>
<dbReference type="InterPro" id="IPR035906">
    <property type="entry name" value="MetI-like_sf"/>
</dbReference>
<keyword evidence="5 7" id="KW-1133">Transmembrane helix</keyword>
<keyword evidence="6 7" id="KW-0472">Membrane</keyword>
<dbReference type="EMBL" id="BARV01020884">
    <property type="protein sequence ID" value="GAI18699.1"/>
    <property type="molecule type" value="Genomic_DNA"/>
</dbReference>
<evidence type="ECO:0000313" key="8">
    <source>
        <dbReference type="EMBL" id="GAI18699.1"/>
    </source>
</evidence>
<dbReference type="AlphaFoldDB" id="X1NJ28"/>
<name>X1NJ28_9ZZZZ</name>
<evidence type="ECO:0000256" key="2">
    <source>
        <dbReference type="ARBA" id="ARBA00022448"/>
    </source>
</evidence>
<feature type="non-terminal residue" evidence="8">
    <location>
        <position position="1"/>
    </location>
</feature>
<evidence type="ECO:0000256" key="3">
    <source>
        <dbReference type="ARBA" id="ARBA00022475"/>
    </source>
</evidence>
<comment type="subcellular location">
    <subcellularLocation>
        <location evidence="1">Cell membrane</location>
        <topology evidence="1">Multi-pass membrane protein</topology>
    </subcellularLocation>
</comment>
<dbReference type="InterPro" id="IPR050901">
    <property type="entry name" value="BP-dep_ABC_trans_perm"/>
</dbReference>
<evidence type="ECO:0000256" key="7">
    <source>
        <dbReference type="SAM" id="Phobius"/>
    </source>
</evidence>
<evidence type="ECO:0000256" key="5">
    <source>
        <dbReference type="ARBA" id="ARBA00022989"/>
    </source>
</evidence>
<keyword evidence="3" id="KW-1003">Cell membrane</keyword>
<evidence type="ECO:0000256" key="6">
    <source>
        <dbReference type="ARBA" id="ARBA00023136"/>
    </source>
</evidence>
<keyword evidence="4 7" id="KW-0812">Transmembrane</keyword>
<evidence type="ECO:0008006" key="9">
    <source>
        <dbReference type="Google" id="ProtNLM"/>
    </source>
</evidence>
<dbReference type="PANTHER" id="PTHR32243">
    <property type="entry name" value="MALTOSE TRANSPORT SYSTEM PERMEASE-RELATED"/>
    <property type="match status" value="1"/>
</dbReference>
<gene>
    <name evidence="8" type="ORF">S06H3_34739</name>
</gene>
<feature type="transmembrane region" description="Helical" evidence="7">
    <location>
        <begin position="47"/>
        <end position="68"/>
    </location>
</feature>
<dbReference type="PANTHER" id="PTHR32243:SF18">
    <property type="entry name" value="INNER MEMBRANE ABC TRANSPORTER PERMEASE PROTEIN YCJP"/>
    <property type="match status" value="1"/>
</dbReference>
<organism evidence="8">
    <name type="scientific">marine sediment metagenome</name>
    <dbReference type="NCBI Taxonomy" id="412755"/>
    <lineage>
        <taxon>unclassified sequences</taxon>
        <taxon>metagenomes</taxon>
        <taxon>ecological metagenomes</taxon>
    </lineage>
</organism>
<reference evidence="8" key="1">
    <citation type="journal article" date="2014" name="Front. Microbiol.">
        <title>High frequency of phylogenetically diverse reductive dehalogenase-homologous genes in deep subseafloor sedimentary metagenomes.</title>
        <authorList>
            <person name="Kawai M."/>
            <person name="Futagami T."/>
            <person name="Toyoda A."/>
            <person name="Takaki Y."/>
            <person name="Nishi S."/>
            <person name="Hori S."/>
            <person name="Arai W."/>
            <person name="Tsubouchi T."/>
            <person name="Morono Y."/>
            <person name="Uchiyama I."/>
            <person name="Ito T."/>
            <person name="Fujiyama A."/>
            <person name="Inagaki F."/>
            <person name="Takami H."/>
        </authorList>
    </citation>
    <scope>NUCLEOTIDE SEQUENCE</scope>
    <source>
        <strain evidence="8">Expedition CK06-06</strain>
    </source>
</reference>
<accession>X1NJ28</accession>